<sequence length="223" mass="24705">MLTIWMDAIFPKRCLVCFSVLSPAENACCHTCLDALPLWPSEQDPEEFANQLFGGRVKIEGLQVHYPFHSPSAIQHLLHAVKYDGNTTLAKELGVRLGRRWTGLLPSETIITPVPLHPFKMKNRGYNQSWHIARGIGNSTHLNCEILLRRTVHTPSQTALSREERWKNMEGIFEIADGVNLVGSTVLLVDDTLTTGATLESCAHTLLKAGVSKVYATAIAYAS</sequence>
<dbReference type="PANTHER" id="PTHR47505:SF1">
    <property type="entry name" value="DNA UTILIZATION PROTEIN YHGH"/>
    <property type="match status" value="1"/>
</dbReference>
<proteinExistence type="inferred from homology"/>
<dbReference type="EMBL" id="WBVQ01000002">
    <property type="protein sequence ID" value="KAB2816180.1"/>
    <property type="molecule type" value="Genomic_DNA"/>
</dbReference>
<dbReference type="CDD" id="cd06223">
    <property type="entry name" value="PRTases_typeI"/>
    <property type="match status" value="1"/>
</dbReference>
<dbReference type="PANTHER" id="PTHR47505">
    <property type="entry name" value="DNA UTILIZATION PROTEIN YHGH"/>
    <property type="match status" value="1"/>
</dbReference>
<dbReference type="AlphaFoldDB" id="A0A6L3ZER5"/>
<accession>A0A6L3ZER5</accession>
<name>A0A6L3ZER5_9FLAO</name>
<gene>
    <name evidence="2" type="ORF">F8C82_10865</name>
</gene>
<evidence type="ECO:0000256" key="1">
    <source>
        <dbReference type="ARBA" id="ARBA00008007"/>
    </source>
</evidence>
<dbReference type="RefSeq" id="WP_151693608.1">
    <property type="nucleotide sequence ID" value="NZ_BMGX01000001.1"/>
</dbReference>
<dbReference type="SUPFAM" id="SSF53271">
    <property type="entry name" value="PRTase-like"/>
    <property type="match status" value="1"/>
</dbReference>
<protein>
    <submittedName>
        <fullName evidence="2">ComF family protein</fullName>
    </submittedName>
</protein>
<comment type="similarity">
    <text evidence="1">Belongs to the ComF/GntX family.</text>
</comment>
<dbReference type="OrthoDB" id="9779910at2"/>
<dbReference type="Gene3D" id="3.40.50.2020">
    <property type="match status" value="1"/>
</dbReference>
<evidence type="ECO:0000313" key="3">
    <source>
        <dbReference type="Proteomes" id="UP000484164"/>
    </source>
</evidence>
<comment type="caution">
    <text evidence="2">The sequence shown here is derived from an EMBL/GenBank/DDBJ whole genome shotgun (WGS) entry which is preliminary data.</text>
</comment>
<keyword evidence="3" id="KW-1185">Reference proteome</keyword>
<dbReference type="InterPro" id="IPR000836">
    <property type="entry name" value="PRTase_dom"/>
</dbReference>
<dbReference type="InterPro" id="IPR029057">
    <property type="entry name" value="PRTase-like"/>
</dbReference>
<organism evidence="2 3">
    <name type="scientific">Phaeocystidibacter marisrubri</name>
    <dbReference type="NCBI Taxonomy" id="1577780"/>
    <lineage>
        <taxon>Bacteria</taxon>
        <taxon>Pseudomonadati</taxon>
        <taxon>Bacteroidota</taxon>
        <taxon>Flavobacteriia</taxon>
        <taxon>Flavobacteriales</taxon>
        <taxon>Phaeocystidibacteraceae</taxon>
        <taxon>Phaeocystidibacter</taxon>
    </lineage>
</organism>
<dbReference type="Proteomes" id="UP000484164">
    <property type="component" value="Unassembled WGS sequence"/>
</dbReference>
<dbReference type="InterPro" id="IPR051910">
    <property type="entry name" value="ComF/GntX_DNA_util-trans"/>
</dbReference>
<evidence type="ECO:0000313" key="2">
    <source>
        <dbReference type="EMBL" id="KAB2816180.1"/>
    </source>
</evidence>
<reference evidence="2 3" key="1">
    <citation type="submission" date="2019-10" db="EMBL/GenBank/DDBJ databases">
        <title>Genome sequence of Phaeocystidibacter marisrubri JCM30614 (type strain).</title>
        <authorList>
            <person name="Bowman J.P."/>
        </authorList>
    </citation>
    <scope>NUCLEOTIDE SEQUENCE [LARGE SCALE GENOMIC DNA]</scope>
    <source>
        <strain evidence="2 3">JCM 30614</strain>
    </source>
</reference>